<dbReference type="GeneID" id="110785749"/>
<keyword evidence="7" id="KW-1185">Reference proteome</keyword>
<accession>A0A9R0ID55</accession>
<reference evidence="7" key="1">
    <citation type="journal article" date="2021" name="Nat. Commun.">
        <title>Genomic analyses provide insights into spinach domestication and the genetic basis of agronomic traits.</title>
        <authorList>
            <person name="Cai X."/>
            <person name="Sun X."/>
            <person name="Xu C."/>
            <person name="Sun H."/>
            <person name="Wang X."/>
            <person name="Ge C."/>
            <person name="Zhang Z."/>
            <person name="Wang Q."/>
            <person name="Fei Z."/>
            <person name="Jiao C."/>
            <person name="Wang Q."/>
        </authorList>
    </citation>
    <scope>NUCLEOTIDE SEQUENCE [LARGE SCALE GENOMIC DNA]</scope>
    <source>
        <strain evidence="7">cv. Varoflay</strain>
    </source>
</reference>
<dbReference type="PANTHER" id="PTHR11746">
    <property type="entry name" value="O-METHYLTRANSFERASE"/>
    <property type="match status" value="1"/>
</dbReference>
<name>A0A9R0ID55_SPIOL</name>
<dbReference type="SUPFAM" id="SSF46785">
    <property type="entry name" value="Winged helix' DNA-binding domain"/>
    <property type="match status" value="1"/>
</dbReference>
<keyword evidence="3" id="KW-0949">S-adenosyl-L-methionine</keyword>
<protein>
    <submittedName>
        <fullName evidence="8">Cathecol O-methyltransferase 1 isoform X2</fullName>
    </submittedName>
</protein>
<dbReference type="Pfam" id="PF00891">
    <property type="entry name" value="Methyltransf_2"/>
    <property type="match status" value="1"/>
</dbReference>
<dbReference type="InterPro" id="IPR036388">
    <property type="entry name" value="WH-like_DNA-bd_sf"/>
</dbReference>
<evidence type="ECO:0000256" key="4">
    <source>
        <dbReference type="PIRSR" id="PIRSR005739-1"/>
    </source>
</evidence>
<evidence type="ECO:0000256" key="3">
    <source>
        <dbReference type="ARBA" id="ARBA00022691"/>
    </source>
</evidence>
<evidence type="ECO:0000313" key="7">
    <source>
        <dbReference type="Proteomes" id="UP000813463"/>
    </source>
</evidence>
<sequence>MAQTNTKDEQQLSYDEQEEANYAYGAQIANSCALPMVLNAAIEMGALQIIYDQGGLDGLKPAEIATQVHATNPEAPAMIDRMLRLLATYTIVGCTTVSTADGGVERRYKPTSMTKVYVPDQDGVSLAPNLKLFTDTVFLQSWSKLKDAVLEGGIPFNMVHGMHAFEYPSVDSRFNEVFNKAMAQSIIFVKKIFNKYKGLEDSNVKQLVDVGGGLGHSIGFITSKYPSIKGINFDLPHVIGDAPPCPGVEHIGGDMFESVPNGDAIFLKWILHDWSDEHCLTLLKNCYKAMPEGGKVIVVEAIIPDEPETTTFARAISQVDLLMMTQNPGGKERSKREFEALAKGAGFAGINFHCCVHGFWVMEFYK</sequence>
<proteinExistence type="predicted"/>
<feature type="domain" description="O-methyltransferase dimerisation" evidence="6">
    <location>
        <begin position="27"/>
        <end position="119"/>
    </location>
</feature>
<dbReference type="PIRSF" id="PIRSF005739">
    <property type="entry name" value="O-mtase"/>
    <property type="match status" value="1"/>
</dbReference>
<dbReference type="GO" id="GO:0032259">
    <property type="term" value="P:methylation"/>
    <property type="evidence" value="ECO:0007669"/>
    <property type="project" value="UniProtKB-KW"/>
</dbReference>
<dbReference type="GO" id="GO:0008171">
    <property type="term" value="F:O-methyltransferase activity"/>
    <property type="evidence" value="ECO:0007669"/>
    <property type="project" value="InterPro"/>
</dbReference>
<dbReference type="SUPFAM" id="SSF53335">
    <property type="entry name" value="S-adenosyl-L-methionine-dependent methyltransferases"/>
    <property type="match status" value="1"/>
</dbReference>
<organism evidence="7 8">
    <name type="scientific">Spinacia oleracea</name>
    <name type="common">Spinach</name>
    <dbReference type="NCBI Taxonomy" id="3562"/>
    <lineage>
        <taxon>Eukaryota</taxon>
        <taxon>Viridiplantae</taxon>
        <taxon>Streptophyta</taxon>
        <taxon>Embryophyta</taxon>
        <taxon>Tracheophyta</taxon>
        <taxon>Spermatophyta</taxon>
        <taxon>Magnoliopsida</taxon>
        <taxon>eudicotyledons</taxon>
        <taxon>Gunneridae</taxon>
        <taxon>Pentapetalae</taxon>
        <taxon>Caryophyllales</taxon>
        <taxon>Chenopodiaceae</taxon>
        <taxon>Chenopodioideae</taxon>
        <taxon>Anserineae</taxon>
        <taxon>Spinacia</taxon>
    </lineage>
</organism>
<dbReference type="InterPro" id="IPR012967">
    <property type="entry name" value="COMT_dimerisation"/>
</dbReference>
<dbReference type="FunFam" id="1.10.10.10:FF:000357">
    <property type="entry name" value="Caffeic acid 3-O-methyltransferase"/>
    <property type="match status" value="1"/>
</dbReference>
<dbReference type="Proteomes" id="UP000813463">
    <property type="component" value="Chromosome 2"/>
</dbReference>
<dbReference type="PROSITE" id="PS51683">
    <property type="entry name" value="SAM_OMT_II"/>
    <property type="match status" value="1"/>
</dbReference>
<dbReference type="InterPro" id="IPR029063">
    <property type="entry name" value="SAM-dependent_MTases_sf"/>
</dbReference>
<dbReference type="Gene3D" id="3.40.50.150">
    <property type="entry name" value="Vaccinia Virus protein VP39"/>
    <property type="match status" value="1"/>
</dbReference>
<feature type="active site" description="Proton acceptor" evidence="4">
    <location>
        <position position="272"/>
    </location>
</feature>
<keyword evidence="2" id="KW-0808">Transferase</keyword>
<reference evidence="8" key="2">
    <citation type="submission" date="2025-08" db="UniProtKB">
        <authorList>
            <consortium name="RefSeq"/>
        </authorList>
    </citation>
    <scope>IDENTIFICATION</scope>
    <source>
        <tissue evidence="8">Leaf</tissue>
    </source>
</reference>
<dbReference type="Pfam" id="PF08100">
    <property type="entry name" value="Dimerisation"/>
    <property type="match status" value="1"/>
</dbReference>
<gene>
    <name evidence="8" type="primary">LOC110785749</name>
</gene>
<keyword evidence="1" id="KW-0489">Methyltransferase</keyword>
<evidence type="ECO:0000256" key="1">
    <source>
        <dbReference type="ARBA" id="ARBA00022603"/>
    </source>
</evidence>
<evidence type="ECO:0000259" key="6">
    <source>
        <dbReference type="Pfam" id="PF08100"/>
    </source>
</evidence>
<dbReference type="RefSeq" id="XP_021845959.1">
    <property type="nucleotide sequence ID" value="XM_021990267.2"/>
</dbReference>
<evidence type="ECO:0000256" key="2">
    <source>
        <dbReference type="ARBA" id="ARBA00022679"/>
    </source>
</evidence>
<dbReference type="GO" id="GO:0046983">
    <property type="term" value="F:protein dimerization activity"/>
    <property type="evidence" value="ECO:0007669"/>
    <property type="project" value="InterPro"/>
</dbReference>
<dbReference type="AlphaFoldDB" id="A0A9R0ID55"/>
<dbReference type="InterPro" id="IPR036390">
    <property type="entry name" value="WH_DNA-bd_sf"/>
</dbReference>
<dbReference type="FunFam" id="3.40.50.150:FF:000061">
    <property type="entry name" value="Caffeic acid O-methyltransferase"/>
    <property type="match status" value="1"/>
</dbReference>
<dbReference type="InterPro" id="IPR001077">
    <property type="entry name" value="COMT_C"/>
</dbReference>
<evidence type="ECO:0000313" key="8">
    <source>
        <dbReference type="RefSeq" id="XP_021845959.1"/>
    </source>
</evidence>
<dbReference type="InterPro" id="IPR016461">
    <property type="entry name" value="COMT-like"/>
</dbReference>
<evidence type="ECO:0000259" key="5">
    <source>
        <dbReference type="Pfam" id="PF00891"/>
    </source>
</evidence>
<dbReference type="Gene3D" id="1.10.10.10">
    <property type="entry name" value="Winged helix-like DNA-binding domain superfamily/Winged helix DNA-binding domain"/>
    <property type="match status" value="1"/>
</dbReference>
<feature type="domain" description="O-methyltransferase C-terminal" evidence="5">
    <location>
        <begin position="142"/>
        <end position="348"/>
    </location>
</feature>